<dbReference type="RefSeq" id="WP_220580457.1">
    <property type="nucleotide sequence ID" value="NZ_RKLT01000004.1"/>
</dbReference>
<feature type="domain" description="DNA primase large subunit C-terminal" evidence="8">
    <location>
        <begin position="225"/>
        <end position="326"/>
    </location>
</feature>
<dbReference type="HAMAP" id="MF_00701">
    <property type="entry name" value="DNA_primase_lrg_arc"/>
    <property type="match status" value="1"/>
</dbReference>
<dbReference type="Pfam" id="PF26466">
    <property type="entry name" value="DNA_primase_lrg_N"/>
    <property type="match status" value="1"/>
</dbReference>
<dbReference type="GO" id="GO:0006270">
    <property type="term" value="P:DNA replication initiation"/>
    <property type="evidence" value="ECO:0007669"/>
    <property type="project" value="TreeGrafter"/>
</dbReference>
<keyword evidence="3 7" id="KW-0235">DNA replication</keyword>
<dbReference type="Proteomes" id="UP001430455">
    <property type="component" value="Unassembled WGS sequence"/>
</dbReference>
<evidence type="ECO:0000256" key="3">
    <source>
        <dbReference type="ARBA" id="ARBA00022705"/>
    </source>
</evidence>
<dbReference type="CDD" id="cd06560">
    <property type="entry name" value="PriL"/>
    <property type="match status" value="1"/>
</dbReference>
<dbReference type="Pfam" id="PF04104">
    <property type="entry name" value="DNA_primase_lrg"/>
    <property type="match status" value="1"/>
</dbReference>
<keyword evidence="1 7" id="KW-0004">4Fe-4S</keyword>
<evidence type="ECO:0000259" key="8">
    <source>
        <dbReference type="Pfam" id="PF04104"/>
    </source>
</evidence>
<dbReference type="InterPro" id="IPR023642">
    <property type="entry name" value="DNA_primase_lsu_PriL"/>
</dbReference>
<dbReference type="AlphaFoldDB" id="A0AAW4PEI3"/>
<sequence>MQPLHARYPFLEGAREAVEAAAVDLSEVVATDDTVTQRALERVERAITDGTVGEPHRRTRVELLSYPVARVLVSLVDQHVCTRKYARAEAETAHGRFAEEFEQTTEFKSTRSERVELRDLLAEFDLAASVYEAEDGYWVDVGTYLDLAADQRGDEWRLVNRPLADGRVRVAAADLHVLLKQAIRHRVEDGLPFDVPDVIADELDEEVERLREVLADLDLTREIDTVVPEMFPPCMQALLDQVQKGEHLEHHSRFAIAAFLTSIGMTTDEIVDLFQVNPGFGEEATRYQVDHIRGDTSPTEYSTPACSTMKSYGDCVNMDDLCKRISHPMAYYEKKLDDADDDELVDWREENGEDEADA</sequence>
<evidence type="ECO:0000256" key="1">
    <source>
        <dbReference type="ARBA" id="ARBA00022485"/>
    </source>
</evidence>
<feature type="binding site" evidence="7">
    <location>
        <position position="234"/>
    </location>
    <ligand>
        <name>[4Fe-4S] cluster</name>
        <dbReference type="ChEBI" id="CHEBI:49883"/>
    </ligand>
</feature>
<feature type="binding site" evidence="7">
    <location>
        <position position="306"/>
    </location>
    <ligand>
        <name>[4Fe-4S] cluster</name>
        <dbReference type="ChEBI" id="CHEBI:49883"/>
    </ligand>
</feature>
<dbReference type="PANTHER" id="PTHR10537:SF3">
    <property type="entry name" value="DNA PRIMASE LARGE SUBUNIT"/>
    <property type="match status" value="1"/>
</dbReference>
<reference evidence="9 10" key="1">
    <citation type="submission" date="2021-06" db="EMBL/GenBank/DDBJ databases">
        <title>Halomicroarcula sp. a new haloarchaeum isolated from saline soil.</title>
        <authorList>
            <person name="Duran-Viseras A."/>
            <person name="Sanchez-Porro C."/>
            <person name="Ventosa A."/>
        </authorList>
    </citation>
    <scope>NUCLEOTIDE SEQUENCE [LARGE SCALE GENOMIC DNA]</scope>
    <source>
        <strain evidence="9 10">F27</strain>
    </source>
</reference>
<evidence type="ECO:0000313" key="10">
    <source>
        <dbReference type="Proteomes" id="UP001430455"/>
    </source>
</evidence>
<comment type="subunit">
    <text evidence="7">Heterodimer of a small subunit (PriS) and a large subunit (PriL).</text>
</comment>
<keyword evidence="10" id="KW-1185">Reference proteome</keyword>
<comment type="caution">
    <text evidence="9">The sequence shown here is derived from an EMBL/GenBank/DDBJ whole genome shotgun (WGS) entry which is preliminary data.</text>
</comment>
<dbReference type="GO" id="GO:0003899">
    <property type="term" value="F:DNA-directed RNA polymerase activity"/>
    <property type="evidence" value="ECO:0007669"/>
    <property type="project" value="InterPro"/>
</dbReference>
<keyword evidence="6 7" id="KW-0411">Iron-sulfur</keyword>
<name>A0AAW4PEI3_9EURY</name>
<dbReference type="EMBL" id="RKLT01000004">
    <property type="protein sequence ID" value="MBX0295835.1"/>
    <property type="molecule type" value="Genomic_DNA"/>
</dbReference>
<proteinExistence type="inferred from homology"/>
<evidence type="ECO:0000313" key="9">
    <source>
        <dbReference type="EMBL" id="MBX0295835.1"/>
    </source>
</evidence>
<gene>
    <name evidence="7 9" type="primary">priL</name>
    <name evidence="9" type="ORF">EGH23_13205</name>
</gene>
<evidence type="ECO:0000256" key="5">
    <source>
        <dbReference type="ARBA" id="ARBA00023004"/>
    </source>
</evidence>
<dbReference type="SUPFAM" id="SSF140914">
    <property type="entry name" value="PriB N-terminal domain-like"/>
    <property type="match status" value="1"/>
</dbReference>
<protein>
    <recommendedName>
        <fullName evidence="7">DNA primase large subunit PriL</fullName>
    </recommendedName>
</protein>
<feature type="binding site" evidence="7">
    <location>
        <position position="322"/>
    </location>
    <ligand>
        <name>[4Fe-4S] cluster</name>
        <dbReference type="ChEBI" id="CHEBI:49883"/>
    </ligand>
</feature>
<comment type="function">
    <text evidence="7">Regulatory subunit of DNA primase, an RNA polymerase that catalyzes the synthesis of short RNA molecules used as primers for DNA polymerase during DNA replication. Stabilizes and modulates the activity of the small subunit, increasing the rate of DNA synthesis, and conferring RNA synthesis capability. The DNA polymerase activity may enable DNA primase to also catalyze primer extension after primer synthesis. May also play a role in DNA repair.</text>
</comment>
<dbReference type="InterPro" id="IPR007238">
    <property type="entry name" value="DNA_primase_lsu_euk/arc"/>
</dbReference>
<comment type="similarity">
    <text evidence="7">Belongs to the eukaryotic-type primase large subunit family.</text>
</comment>
<evidence type="ECO:0000256" key="2">
    <source>
        <dbReference type="ARBA" id="ARBA00022515"/>
    </source>
</evidence>
<dbReference type="PANTHER" id="PTHR10537">
    <property type="entry name" value="DNA PRIMASE LARGE SUBUNIT"/>
    <property type="match status" value="1"/>
</dbReference>
<keyword evidence="4 7" id="KW-0479">Metal-binding</keyword>
<dbReference type="GO" id="GO:0051539">
    <property type="term" value="F:4 iron, 4 sulfur cluster binding"/>
    <property type="evidence" value="ECO:0007669"/>
    <property type="project" value="UniProtKB-UniRule"/>
</dbReference>
<dbReference type="GO" id="GO:1990077">
    <property type="term" value="C:primosome complex"/>
    <property type="evidence" value="ECO:0007669"/>
    <property type="project" value="UniProtKB-KW"/>
</dbReference>
<keyword evidence="9" id="KW-0548">Nucleotidyltransferase</keyword>
<accession>A0AAW4PEI3</accession>
<comment type="cofactor">
    <cofactor evidence="7">
        <name>[4Fe-4S] cluster</name>
        <dbReference type="ChEBI" id="CHEBI:49883"/>
    </cofactor>
    <text evidence="7">Binds 1 [4Fe-4S] cluster.</text>
</comment>
<keyword evidence="5 7" id="KW-0408">Iron</keyword>
<evidence type="ECO:0000256" key="6">
    <source>
        <dbReference type="ARBA" id="ARBA00023014"/>
    </source>
</evidence>
<evidence type="ECO:0000256" key="4">
    <source>
        <dbReference type="ARBA" id="ARBA00022723"/>
    </source>
</evidence>
<dbReference type="InterPro" id="IPR058560">
    <property type="entry name" value="DNA_primase_C"/>
</dbReference>
<dbReference type="GO" id="GO:0046872">
    <property type="term" value="F:metal ion binding"/>
    <property type="evidence" value="ECO:0007669"/>
    <property type="project" value="UniProtKB-KW"/>
</dbReference>
<dbReference type="NCBIfam" id="NF002590">
    <property type="entry name" value="PRK02249.1-4"/>
    <property type="match status" value="1"/>
</dbReference>
<keyword evidence="2 7" id="KW-0639">Primosome</keyword>
<keyword evidence="9" id="KW-0808">Transferase</keyword>
<evidence type="ECO:0000256" key="7">
    <source>
        <dbReference type="HAMAP-Rule" id="MF_00701"/>
    </source>
</evidence>
<dbReference type="GO" id="GO:0006269">
    <property type="term" value="P:DNA replication, synthesis of primer"/>
    <property type="evidence" value="ECO:0007669"/>
    <property type="project" value="UniProtKB-UniRule"/>
</dbReference>
<feature type="binding site" evidence="7">
    <location>
        <position position="315"/>
    </location>
    <ligand>
        <name>[4Fe-4S] cluster</name>
        <dbReference type="ChEBI" id="CHEBI:49883"/>
    </ligand>
</feature>
<organism evidence="9 10">
    <name type="scientific">Haloarcula nitratireducens</name>
    <dbReference type="NCBI Taxonomy" id="2487749"/>
    <lineage>
        <taxon>Archaea</taxon>
        <taxon>Methanobacteriati</taxon>
        <taxon>Methanobacteriota</taxon>
        <taxon>Stenosarchaea group</taxon>
        <taxon>Halobacteria</taxon>
        <taxon>Halobacteriales</taxon>
        <taxon>Haloarculaceae</taxon>
        <taxon>Haloarcula</taxon>
    </lineage>
</organism>